<accession>L9KR75</accession>
<dbReference type="EMBL" id="KB320699">
    <property type="protein sequence ID" value="ELW65213.1"/>
    <property type="molecule type" value="Genomic_DNA"/>
</dbReference>
<proteinExistence type="predicted"/>
<reference evidence="3" key="2">
    <citation type="journal article" date="2013" name="Nat. Commun.">
        <title>Genome of the Chinese tree shrew.</title>
        <authorList>
            <person name="Fan Y."/>
            <person name="Huang Z.Y."/>
            <person name="Cao C.C."/>
            <person name="Chen C.S."/>
            <person name="Chen Y.X."/>
            <person name="Fan D.D."/>
            <person name="He J."/>
            <person name="Hou H.L."/>
            <person name="Hu L."/>
            <person name="Hu X.T."/>
            <person name="Jiang X.T."/>
            <person name="Lai R."/>
            <person name="Lang Y.S."/>
            <person name="Liang B."/>
            <person name="Liao S.G."/>
            <person name="Mu D."/>
            <person name="Ma Y.Y."/>
            <person name="Niu Y.Y."/>
            <person name="Sun X.Q."/>
            <person name="Xia J.Q."/>
            <person name="Xiao J."/>
            <person name="Xiong Z.Q."/>
            <person name="Xu L."/>
            <person name="Yang L."/>
            <person name="Zhang Y."/>
            <person name="Zhao W."/>
            <person name="Zhao X.D."/>
            <person name="Zheng Y.T."/>
            <person name="Zhou J.M."/>
            <person name="Zhu Y.B."/>
            <person name="Zhang G.J."/>
            <person name="Wang J."/>
            <person name="Yao Y.G."/>
        </authorList>
    </citation>
    <scope>NUCLEOTIDE SEQUENCE [LARGE SCALE GENOMIC DNA]</scope>
</reference>
<organism evidence="2 3">
    <name type="scientific">Tupaia chinensis</name>
    <name type="common">Chinese tree shrew</name>
    <name type="synonym">Tupaia belangeri chinensis</name>
    <dbReference type="NCBI Taxonomy" id="246437"/>
    <lineage>
        <taxon>Eukaryota</taxon>
        <taxon>Metazoa</taxon>
        <taxon>Chordata</taxon>
        <taxon>Craniata</taxon>
        <taxon>Vertebrata</taxon>
        <taxon>Euteleostomi</taxon>
        <taxon>Mammalia</taxon>
        <taxon>Eutheria</taxon>
        <taxon>Euarchontoglires</taxon>
        <taxon>Scandentia</taxon>
        <taxon>Tupaiidae</taxon>
        <taxon>Tupaia</taxon>
    </lineage>
</organism>
<name>L9KR75_TUPCH</name>
<dbReference type="AlphaFoldDB" id="L9KR75"/>
<evidence type="ECO:0000313" key="3">
    <source>
        <dbReference type="Proteomes" id="UP000011518"/>
    </source>
</evidence>
<protein>
    <submittedName>
        <fullName evidence="2">Uncharacterized protein</fullName>
    </submittedName>
</protein>
<gene>
    <name evidence="2" type="ORF">TREES_T100009770</name>
</gene>
<reference evidence="3" key="1">
    <citation type="submission" date="2012-07" db="EMBL/GenBank/DDBJ databases">
        <title>Genome of the Chinese tree shrew, a rising model animal genetically related to primates.</title>
        <authorList>
            <person name="Zhang G."/>
            <person name="Fan Y."/>
            <person name="Yao Y."/>
            <person name="Huang Z."/>
        </authorList>
    </citation>
    <scope>NUCLEOTIDE SEQUENCE [LARGE SCALE GENOMIC DNA]</scope>
</reference>
<evidence type="ECO:0000256" key="1">
    <source>
        <dbReference type="SAM" id="MobiDB-lite"/>
    </source>
</evidence>
<evidence type="ECO:0000313" key="2">
    <source>
        <dbReference type="EMBL" id="ELW65213.1"/>
    </source>
</evidence>
<dbReference type="Proteomes" id="UP000011518">
    <property type="component" value="Unassembled WGS sequence"/>
</dbReference>
<dbReference type="InParanoid" id="L9KR75"/>
<feature type="region of interest" description="Disordered" evidence="1">
    <location>
        <begin position="169"/>
        <end position="203"/>
    </location>
</feature>
<sequence length="203" mass="21829">MVLEGHRWEALGGHWKHRVQEGPAALLEVLQQLGDLVLQVLRMLKALRNSPGWLLPGCQDQEVPVHRVHRRADILHLEFRSSPPARRLRLHTGRSDGTRVPSSVKCRSGSELCRSAGGYVHLVVGGSEIADVGLVGRRPWQLPEGARAGGVCADTSSAEDAERLRAPDLGVPAHHPVPSGNDTAEDSGHPKDPADCGAPSGHL</sequence>
<keyword evidence="3" id="KW-1185">Reference proteome</keyword>